<dbReference type="GO" id="GO:1990281">
    <property type="term" value="C:efflux pump complex"/>
    <property type="evidence" value="ECO:0007669"/>
    <property type="project" value="TreeGrafter"/>
</dbReference>
<feature type="domain" description="CzcB-like barrel-sandwich hybrid" evidence="2">
    <location>
        <begin position="33"/>
        <end position="172"/>
    </location>
</feature>
<dbReference type="AlphaFoldDB" id="A0A1W1BFM7"/>
<feature type="domain" description="CusB-like beta-barrel" evidence="1">
    <location>
        <begin position="189"/>
        <end position="259"/>
    </location>
</feature>
<dbReference type="Gene3D" id="2.40.50.100">
    <property type="match status" value="1"/>
</dbReference>
<dbReference type="Gene3D" id="2.40.30.170">
    <property type="match status" value="1"/>
</dbReference>
<dbReference type="SUPFAM" id="SSF111369">
    <property type="entry name" value="HlyD-like secretion proteins"/>
    <property type="match status" value="1"/>
</dbReference>
<dbReference type="InterPro" id="IPR058792">
    <property type="entry name" value="Beta-barrel_RND_2"/>
</dbReference>
<dbReference type="PANTHER" id="PTHR30469:SF15">
    <property type="entry name" value="HLYD FAMILY OF SECRETION PROTEINS"/>
    <property type="match status" value="1"/>
</dbReference>
<accession>A0A1W1BFM7</accession>
<reference evidence="3" key="1">
    <citation type="submission" date="2016-10" db="EMBL/GenBank/DDBJ databases">
        <authorList>
            <person name="de Groot N.N."/>
        </authorList>
    </citation>
    <scope>NUCLEOTIDE SEQUENCE</scope>
</reference>
<gene>
    <name evidence="3" type="ORF">MNB_SV-6-1204</name>
</gene>
<dbReference type="InterPro" id="IPR058647">
    <property type="entry name" value="BSH_CzcB-like"/>
</dbReference>
<protein>
    <submittedName>
        <fullName evidence="3">Probable RND efflux membrane fusion protein</fullName>
    </submittedName>
</protein>
<proteinExistence type="predicted"/>
<dbReference type="Pfam" id="PF25954">
    <property type="entry name" value="Beta-barrel_RND_2"/>
    <property type="match status" value="1"/>
</dbReference>
<evidence type="ECO:0000259" key="1">
    <source>
        <dbReference type="Pfam" id="PF25954"/>
    </source>
</evidence>
<sequence length="274" mass="30983">MFKVISVVFATTLYLVASNLSITGTVVSDNQKMIGARYMGYVKKIYFNIGDKVHREDTLFEMESAEFDILKSQADLALEQAEIMVDMYRTRMESIRREKALLRVRGKDNTLDWNNLDISAENIQAGLAASRSLLENAATKVKQMATIANYLEMKAPNDGIIVQKQIRVGDLIVPGMLAMVLVDLDHLEIEAQISESDLYKVREGDFVNVRIPSIKYRTRGRIKSVVPSANPMTHTFTIRVKFKKEGKRIFPGMYAKIDVEYSDNVVSAFSSDSY</sequence>
<evidence type="ECO:0000259" key="2">
    <source>
        <dbReference type="Pfam" id="PF25973"/>
    </source>
</evidence>
<dbReference type="InterPro" id="IPR006143">
    <property type="entry name" value="RND_pump_MFP"/>
</dbReference>
<dbReference type="GO" id="GO:0015562">
    <property type="term" value="F:efflux transmembrane transporter activity"/>
    <property type="evidence" value="ECO:0007669"/>
    <property type="project" value="TreeGrafter"/>
</dbReference>
<dbReference type="NCBIfam" id="TIGR01730">
    <property type="entry name" value="RND_mfp"/>
    <property type="match status" value="1"/>
</dbReference>
<name>A0A1W1BFM7_9ZZZZ</name>
<dbReference type="Pfam" id="PF25973">
    <property type="entry name" value="BSH_CzcB"/>
    <property type="match status" value="1"/>
</dbReference>
<organism evidence="3">
    <name type="scientific">hydrothermal vent metagenome</name>
    <dbReference type="NCBI Taxonomy" id="652676"/>
    <lineage>
        <taxon>unclassified sequences</taxon>
        <taxon>metagenomes</taxon>
        <taxon>ecological metagenomes</taxon>
    </lineage>
</organism>
<dbReference type="PANTHER" id="PTHR30469">
    <property type="entry name" value="MULTIDRUG RESISTANCE PROTEIN MDTA"/>
    <property type="match status" value="1"/>
</dbReference>
<dbReference type="EMBL" id="FPHC01000025">
    <property type="protein sequence ID" value="SFV52321.1"/>
    <property type="molecule type" value="Genomic_DNA"/>
</dbReference>
<evidence type="ECO:0000313" key="3">
    <source>
        <dbReference type="EMBL" id="SFV52321.1"/>
    </source>
</evidence>